<reference evidence="1" key="1">
    <citation type="submission" date="2021-05" db="EMBL/GenBank/DDBJ databases">
        <authorList>
            <person name="Pan Q."/>
            <person name="Jouanno E."/>
            <person name="Zahm M."/>
            <person name="Klopp C."/>
            <person name="Cabau C."/>
            <person name="Louis A."/>
            <person name="Berthelot C."/>
            <person name="Parey E."/>
            <person name="Roest Crollius H."/>
            <person name="Montfort J."/>
            <person name="Robinson-Rechavi M."/>
            <person name="Bouchez O."/>
            <person name="Lampietro C."/>
            <person name="Lopez Roques C."/>
            <person name="Donnadieu C."/>
            <person name="Postlethwait J."/>
            <person name="Bobe J."/>
            <person name="Dillon D."/>
            <person name="Chandos A."/>
            <person name="von Hippel F."/>
            <person name="Guiguen Y."/>
        </authorList>
    </citation>
    <scope>NUCLEOTIDE SEQUENCE</scope>
    <source>
        <strain evidence="1">YG-Jan2019</strain>
    </source>
</reference>
<dbReference type="Proteomes" id="UP001157502">
    <property type="component" value="Chromosome 2"/>
</dbReference>
<keyword evidence="2" id="KW-1185">Reference proteome</keyword>
<evidence type="ECO:0000313" key="2">
    <source>
        <dbReference type="Proteomes" id="UP001157502"/>
    </source>
</evidence>
<sequence>MCRKDPRLCGLDSVREVRSCQSEQLTLNPHHSFQASPSSTSSSSQSPESPPVGPWIWRTSSSSFVRPLNPHIRGSVLWSPGLTGDRVPFMFVWRRCLRDLRRVGWSLIRSGETFWPWAPGADVPPPPTEEEQVFSTRLVVEQSEPPRWERAGGPGQRG</sequence>
<accession>A0ACC2HHU2</accession>
<dbReference type="EMBL" id="CM055729">
    <property type="protein sequence ID" value="KAJ8015566.1"/>
    <property type="molecule type" value="Genomic_DNA"/>
</dbReference>
<proteinExistence type="predicted"/>
<gene>
    <name evidence="1" type="ORF">DPEC_G00027450</name>
</gene>
<evidence type="ECO:0000313" key="1">
    <source>
        <dbReference type="EMBL" id="KAJ8015566.1"/>
    </source>
</evidence>
<name>A0ACC2HHU2_DALPE</name>
<protein>
    <submittedName>
        <fullName evidence="1">Uncharacterized protein</fullName>
    </submittedName>
</protein>
<comment type="caution">
    <text evidence="1">The sequence shown here is derived from an EMBL/GenBank/DDBJ whole genome shotgun (WGS) entry which is preliminary data.</text>
</comment>
<organism evidence="1 2">
    <name type="scientific">Dallia pectoralis</name>
    <name type="common">Alaska blackfish</name>
    <dbReference type="NCBI Taxonomy" id="75939"/>
    <lineage>
        <taxon>Eukaryota</taxon>
        <taxon>Metazoa</taxon>
        <taxon>Chordata</taxon>
        <taxon>Craniata</taxon>
        <taxon>Vertebrata</taxon>
        <taxon>Euteleostomi</taxon>
        <taxon>Actinopterygii</taxon>
        <taxon>Neopterygii</taxon>
        <taxon>Teleostei</taxon>
        <taxon>Protacanthopterygii</taxon>
        <taxon>Esociformes</taxon>
        <taxon>Umbridae</taxon>
        <taxon>Dallia</taxon>
    </lineage>
</organism>